<dbReference type="EMBL" id="AONI01000015">
    <property type="protein sequence ID" value="EPX77277.1"/>
    <property type="molecule type" value="Genomic_DNA"/>
</dbReference>
<evidence type="ECO:0000313" key="2">
    <source>
        <dbReference type="Proteomes" id="UP000015351"/>
    </source>
</evidence>
<proteinExistence type="predicted"/>
<comment type="caution">
    <text evidence="1">The sequence shown here is derived from an EMBL/GenBank/DDBJ whole genome shotgun (WGS) entry which is preliminary data.</text>
</comment>
<sequence>MGGRSGSTVVGAYAFDVNFKGSQAEAYRSNIVLRPKASEVFAAGVTAIEQISGCRVAPNSVRGDVAMVQAEILC</sequence>
<protein>
    <submittedName>
        <fullName evidence="1">Uncharacterized protein</fullName>
    </submittedName>
</protein>
<keyword evidence="2" id="KW-1185">Reference proteome</keyword>
<dbReference type="HOGENOM" id="CLU_2683448_0_0_5"/>
<dbReference type="AlphaFoldDB" id="S9QBD2"/>
<organism evidence="1 2">
    <name type="scientific">Litoreibacter arenae DSM 19593</name>
    <dbReference type="NCBI Taxonomy" id="1123360"/>
    <lineage>
        <taxon>Bacteria</taxon>
        <taxon>Pseudomonadati</taxon>
        <taxon>Pseudomonadota</taxon>
        <taxon>Alphaproteobacteria</taxon>
        <taxon>Rhodobacterales</taxon>
        <taxon>Roseobacteraceae</taxon>
        <taxon>Litoreibacter</taxon>
    </lineage>
</organism>
<dbReference type="Proteomes" id="UP000015351">
    <property type="component" value="Unassembled WGS sequence"/>
</dbReference>
<evidence type="ECO:0000313" key="1">
    <source>
        <dbReference type="EMBL" id="EPX77277.1"/>
    </source>
</evidence>
<reference evidence="2" key="1">
    <citation type="journal article" date="2013" name="Stand. Genomic Sci.">
        <title>Genome sequence of the Litoreibacter arenae type strain (DSM 19593(T)), a member of the Roseobacter clade isolated from sea sand.</title>
        <authorList>
            <person name="Riedel T."/>
            <person name="Fiebig A."/>
            <person name="Petersen J."/>
            <person name="Gronow S."/>
            <person name="Kyrpides N.C."/>
            <person name="Goker M."/>
            <person name="Klenk H.P."/>
        </authorList>
    </citation>
    <scope>NUCLEOTIDE SEQUENCE [LARGE SCALE GENOMIC DNA]</scope>
    <source>
        <strain evidence="2">DSM 19593</strain>
    </source>
</reference>
<gene>
    <name evidence="1" type="ORF">thalar_02999</name>
</gene>
<accession>S9QBD2</accession>
<name>S9QBD2_9RHOB</name>